<dbReference type="SUPFAM" id="SSF51182">
    <property type="entry name" value="RmlC-like cupins"/>
    <property type="match status" value="1"/>
</dbReference>
<dbReference type="InterPro" id="IPR010300">
    <property type="entry name" value="CDO_1"/>
</dbReference>
<keyword evidence="6 8" id="KW-0408">Iron</keyword>
<evidence type="ECO:0000256" key="6">
    <source>
        <dbReference type="ARBA" id="ARBA00023004"/>
    </source>
</evidence>
<dbReference type="GO" id="GO:0019448">
    <property type="term" value="P:L-cysteine catabolic process"/>
    <property type="evidence" value="ECO:0007669"/>
    <property type="project" value="TreeGrafter"/>
</dbReference>
<dbReference type="Proteomes" id="UP000703661">
    <property type="component" value="Unassembled WGS sequence"/>
</dbReference>
<comment type="catalytic activity">
    <reaction evidence="9">
        <text>L-cysteine + O2 = 3-sulfino-L-alanine + H(+)</text>
        <dbReference type="Rhea" id="RHEA:20441"/>
        <dbReference type="ChEBI" id="CHEBI:15378"/>
        <dbReference type="ChEBI" id="CHEBI:15379"/>
        <dbReference type="ChEBI" id="CHEBI:35235"/>
        <dbReference type="ChEBI" id="CHEBI:61085"/>
        <dbReference type="EC" id="1.13.11.20"/>
    </reaction>
</comment>
<evidence type="ECO:0000256" key="5">
    <source>
        <dbReference type="ARBA" id="ARBA00023002"/>
    </source>
</evidence>
<evidence type="ECO:0000256" key="1">
    <source>
        <dbReference type="ARBA" id="ARBA00006622"/>
    </source>
</evidence>
<feature type="cross-link" description="3'-(S-cysteinyl)-tyrosine (Cys-Tyr)" evidence="7">
    <location>
        <begin position="117"/>
        <end position="207"/>
    </location>
</feature>
<feature type="binding site" evidence="8">
    <location>
        <position position="110"/>
    </location>
    <ligand>
        <name>Fe cation</name>
        <dbReference type="ChEBI" id="CHEBI:24875"/>
        <note>catalytic</note>
    </ligand>
</feature>
<comment type="similarity">
    <text evidence="1 9">Belongs to the cysteine dioxygenase family.</text>
</comment>
<evidence type="ECO:0000256" key="4">
    <source>
        <dbReference type="ARBA" id="ARBA00022964"/>
    </source>
</evidence>
<keyword evidence="12" id="KW-1185">Reference proteome</keyword>
<dbReference type="GO" id="GO:0017172">
    <property type="term" value="F:cysteine dioxygenase activity"/>
    <property type="evidence" value="ECO:0007669"/>
    <property type="project" value="UniProtKB-UniRule"/>
</dbReference>
<proteinExistence type="inferred from homology"/>
<protein>
    <recommendedName>
        <fullName evidence="2 9">Cysteine dioxygenase</fullName>
        <ecNumber evidence="2 9">1.13.11.20</ecNumber>
    </recommendedName>
</protein>
<evidence type="ECO:0000313" key="12">
    <source>
        <dbReference type="Proteomes" id="UP000703661"/>
    </source>
</evidence>
<dbReference type="InterPro" id="IPR014710">
    <property type="entry name" value="RmlC-like_jellyroll"/>
</dbReference>
<dbReference type="EMBL" id="JAAAID010002466">
    <property type="protein sequence ID" value="KAG0007219.1"/>
    <property type="molecule type" value="Genomic_DNA"/>
</dbReference>
<comment type="caution">
    <text evidence="11">The sequence shown here is derived from an EMBL/GenBank/DDBJ whole genome shotgun (WGS) entry which is preliminary data.</text>
</comment>
<dbReference type="Pfam" id="PF05995">
    <property type="entry name" value="CDO_I"/>
    <property type="match status" value="1"/>
</dbReference>
<evidence type="ECO:0000256" key="9">
    <source>
        <dbReference type="RuleBase" id="RU366010"/>
    </source>
</evidence>
<dbReference type="Gene3D" id="2.60.120.10">
    <property type="entry name" value="Jelly Rolls"/>
    <property type="match status" value="1"/>
</dbReference>
<keyword evidence="4 9" id="KW-0223">Dioxygenase</keyword>
<sequence>MSSTMTPPTSMVAHAAETENVPAPVPVPASLDELVKLLHAELGTKGLACEGVNVDRVKALMSNYVSNEEDWRKYAHFDKNRYTRNLVDDGNGMFNLMILAWPETVGSAIHDHSGSHCIMKILDGELQETLYDWPDKVINETDHPSDSGVGSDNSDDDSKEKEKITPMNIKKETIMHRNECAYMSDQLGLHRVSNPLKTRGSLSLHLYTPPYETCKTFNERSSKARSSGKCVYYSSRGEKLESCPAYRTCSLTSDPYKQQ</sequence>
<dbReference type="AlphaFoldDB" id="A0A9P6MM75"/>
<keyword evidence="5 9" id="KW-0560">Oxidoreductase</keyword>
<dbReference type="CDD" id="cd10548">
    <property type="entry name" value="cupin_CDO"/>
    <property type="match status" value="1"/>
</dbReference>
<dbReference type="OrthoDB" id="543511at2759"/>
<dbReference type="PANTHER" id="PTHR12918">
    <property type="entry name" value="CYSTEINE DIOXYGENASE"/>
    <property type="match status" value="1"/>
</dbReference>
<name>A0A9P6MM75_9FUNG</name>
<evidence type="ECO:0000313" key="11">
    <source>
        <dbReference type="EMBL" id="KAG0007219.1"/>
    </source>
</evidence>
<keyword evidence="3 8" id="KW-0479">Metal-binding</keyword>
<dbReference type="PANTHER" id="PTHR12918:SF1">
    <property type="entry name" value="CYSTEINE DIOXYGENASE TYPE 1"/>
    <property type="match status" value="1"/>
</dbReference>
<evidence type="ECO:0000256" key="3">
    <source>
        <dbReference type="ARBA" id="ARBA00022723"/>
    </source>
</evidence>
<reference evidence="11" key="1">
    <citation type="journal article" date="2020" name="Fungal Divers.">
        <title>Resolving the Mortierellaceae phylogeny through synthesis of multi-gene phylogenetics and phylogenomics.</title>
        <authorList>
            <person name="Vandepol N."/>
            <person name="Liber J."/>
            <person name="Desiro A."/>
            <person name="Na H."/>
            <person name="Kennedy M."/>
            <person name="Barry K."/>
            <person name="Grigoriev I.V."/>
            <person name="Miller A.N."/>
            <person name="O'Donnell K."/>
            <person name="Stajich J.E."/>
            <person name="Bonito G."/>
        </authorList>
    </citation>
    <scope>NUCLEOTIDE SEQUENCE</scope>
    <source>
        <strain evidence="11">NRRL 2769</strain>
    </source>
</reference>
<evidence type="ECO:0000256" key="2">
    <source>
        <dbReference type="ARBA" id="ARBA00013133"/>
    </source>
</evidence>
<accession>A0A9P6MM75</accession>
<dbReference type="EC" id="1.13.11.20" evidence="2 9"/>
<gene>
    <name evidence="11" type="primary">CDO1_2</name>
    <name evidence="11" type="ORF">BGZ80_004928</name>
</gene>
<organism evidence="11 12">
    <name type="scientific">Entomortierella chlamydospora</name>
    <dbReference type="NCBI Taxonomy" id="101097"/>
    <lineage>
        <taxon>Eukaryota</taxon>
        <taxon>Fungi</taxon>
        <taxon>Fungi incertae sedis</taxon>
        <taxon>Mucoromycota</taxon>
        <taxon>Mortierellomycotina</taxon>
        <taxon>Mortierellomycetes</taxon>
        <taxon>Mortierellales</taxon>
        <taxon>Mortierellaceae</taxon>
        <taxon>Entomortierella</taxon>
    </lineage>
</organism>
<evidence type="ECO:0000256" key="8">
    <source>
        <dbReference type="PIRSR" id="PIRSR610300-51"/>
    </source>
</evidence>
<dbReference type="InterPro" id="IPR011051">
    <property type="entry name" value="RmlC_Cupin_sf"/>
</dbReference>
<feature type="binding site" evidence="8">
    <location>
        <position position="190"/>
    </location>
    <ligand>
        <name>Fe cation</name>
        <dbReference type="ChEBI" id="CHEBI:24875"/>
        <note>catalytic</note>
    </ligand>
</feature>
<keyword evidence="7" id="KW-0883">Thioether bond</keyword>
<feature type="region of interest" description="Disordered" evidence="10">
    <location>
        <begin position="137"/>
        <end position="163"/>
    </location>
</feature>
<evidence type="ECO:0000256" key="7">
    <source>
        <dbReference type="PIRSR" id="PIRSR610300-50"/>
    </source>
</evidence>
<evidence type="ECO:0000256" key="10">
    <source>
        <dbReference type="SAM" id="MobiDB-lite"/>
    </source>
</evidence>
<feature type="binding site" evidence="8">
    <location>
        <position position="112"/>
    </location>
    <ligand>
        <name>Fe cation</name>
        <dbReference type="ChEBI" id="CHEBI:24875"/>
        <note>catalytic</note>
    </ligand>
</feature>
<comment type="cofactor">
    <cofactor evidence="9">
        <name>Fe cation</name>
        <dbReference type="ChEBI" id="CHEBI:24875"/>
    </cofactor>
    <text evidence="9">Binds 1 Fe cation per subunit.</text>
</comment>
<dbReference type="GO" id="GO:0008198">
    <property type="term" value="F:ferrous iron binding"/>
    <property type="evidence" value="ECO:0007669"/>
    <property type="project" value="TreeGrafter"/>
</dbReference>